<gene>
    <name evidence="1" type="ORF">EVB55_212</name>
</gene>
<accession>A0A7S5QY63</accession>
<organism evidence="1 2">
    <name type="scientific">Rhizobium phage RHph_Y68</name>
    <dbReference type="NCBI Taxonomy" id="2509787"/>
    <lineage>
        <taxon>Viruses</taxon>
        <taxon>Duplodnaviria</taxon>
        <taxon>Heunggongvirae</taxon>
        <taxon>Uroviricota</taxon>
        <taxon>Caudoviricetes</taxon>
        <taxon>Pootjesviridae</taxon>
        <taxon>Staniewskivirinae</taxon>
        <taxon>Trinifflemingvirus</taxon>
        <taxon>Trinifflemingvirus Y68</taxon>
    </lineage>
</organism>
<proteinExistence type="predicted"/>
<dbReference type="Proteomes" id="UP000605518">
    <property type="component" value="Segment"/>
</dbReference>
<evidence type="ECO:0000313" key="2">
    <source>
        <dbReference type="Proteomes" id="UP000605518"/>
    </source>
</evidence>
<protein>
    <submittedName>
        <fullName evidence="1">Uncharacterized protein</fullName>
    </submittedName>
</protein>
<keyword evidence="2" id="KW-1185">Reference proteome</keyword>
<reference evidence="1" key="1">
    <citation type="submission" date="2020-01" db="EMBL/GenBank/DDBJ databases">
        <title>Patterns of diversity and host range of bacteriophage communities associated with bean-nodulatin bacteria.</title>
        <authorList>
            <person name="Vann Cauwenberghe J."/>
            <person name="Santamaria R.I."/>
            <person name="Bustos P."/>
            <person name="Juarez S."/>
            <person name="Gonzalez V."/>
        </authorList>
    </citation>
    <scope>NUCLEOTIDE SEQUENCE</scope>
</reference>
<sequence length="166" mass="19495">MSNKKFSRFSSETLEVELPVREEWFDYFGPSSCAMIAITLATGLPKEFVYQQASLVISPSVWQARGTPLSAMRKILERMRVDFKKHYDRLTFVRTLRDRDGYLGKTIYMTETQFKNSDKCDKTKTYIVVNHEHAWVIKNGVTLDPVWFVENKQNSRRRIEDVIEIC</sequence>
<evidence type="ECO:0000313" key="1">
    <source>
        <dbReference type="EMBL" id="QIG68147.1"/>
    </source>
</evidence>
<dbReference type="EMBL" id="MN988486">
    <property type="protein sequence ID" value="QIG68147.1"/>
    <property type="molecule type" value="Genomic_DNA"/>
</dbReference>
<name>A0A7S5QY63_9CAUD</name>